<evidence type="ECO:0000256" key="5">
    <source>
        <dbReference type="ARBA" id="ARBA00022946"/>
    </source>
</evidence>
<dbReference type="Gene3D" id="3.10.129.10">
    <property type="entry name" value="Hotdog Thioesterase"/>
    <property type="match status" value="1"/>
</dbReference>
<dbReference type="OrthoDB" id="9801517at2"/>
<dbReference type="Pfam" id="PF20791">
    <property type="entry name" value="Acyl-ACP_TE_C"/>
    <property type="match status" value="1"/>
</dbReference>
<name>A0A3Q9IS08_9BACT</name>
<keyword evidence="11" id="KW-1185">Reference proteome</keyword>
<dbReference type="Pfam" id="PF01643">
    <property type="entry name" value="Acyl-ACP_TE"/>
    <property type="match status" value="1"/>
</dbReference>
<feature type="domain" description="Acyl-ACP thioesterase N-terminal hotdog" evidence="8">
    <location>
        <begin position="3"/>
        <end position="123"/>
    </location>
</feature>
<dbReference type="GO" id="GO:0016297">
    <property type="term" value="F:fatty acyl-[ACP] hydrolase activity"/>
    <property type="evidence" value="ECO:0007669"/>
    <property type="project" value="InterPro"/>
</dbReference>
<accession>A0A3Q9IS08</accession>
<dbReference type="PANTHER" id="PTHR31727:SF6">
    <property type="entry name" value="OLEOYL-ACYL CARRIER PROTEIN THIOESTERASE 1, CHLOROPLASTIC"/>
    <property type="match status" value="1"/>
</dbReference>
<dbReference type="InterPro" id="IPR029069">
    <property type="entry name" value="HotDog_dom_sf"/>
</dbReference>
<keyword evidence="7" id="KW-0275">Fatty acid biosynthesis</keyword>
<dbReference type="AlphaFoldDB" id="A0A3Q9IS08"/>
<evidence type="ECO:0000313" key="10">
    <source>
        <dbReference type="EMBL" id="AZS31308.1"/>
    </source>
</evidence>
<keyword evidence="5" id="KW-0809">Transit peptide</keyword>
<dbReference type="InterPro" id="IPR002864">
    <property type="entry name" value="Acyl-ACP_thioesterase_NHD"/>
</dbReference>
<gene>
    <name evidence="10" type="ORF">D8S85_18300</name>
</gene>
<comment type="similarity">
    <text evidence="1">Belongs to the acyl-ACP thioesterase family.</text>
</comment>
<evidence type="ECO:0000259" key="8">
    <source>
        <dbReference type="Pfam" id="PF01643"/>
    </source>
</evidence>
<reference evidence="10 11" key="1">
    <citation type="submission" date="2018-10" db="EMBL/GenBank/DDBJ databases">
        <title>Butyricimonas faecalis sp. nov., isolated from human faeces and emended description of the genus Butyricimonas.</title>
        <authorList>
            <person name="Le Roy T."/>
            <person name="Van der Smissen P."/>
            <person name="Paquot A."/>
            <person name="Delzenne N."/>
            <person name="Muccioli G."/>
            <person name="Collet J.-F."/>
            <person name="Cani P.D."/>
        </authorList>
    </citation>
    <scope>NUCLEOTIDE SEQUENCE [LARGE SCALE GENOMIC DNA]</scope>
    <source>
        <strain evidence="10 11">H184</strain>
    </source>
</reference>
<dbReference type="Proteomes" id="UP000270673">
    <property type="component" value="Chromosome"/>
</dbReference>
<dbReference type="InterPro" id="IPR049427">
    <property type="entry name" value="Acyl-ACP_TE_C"/>
</dbReference>
<evidence type="ECO:0000256" key="4">
    <source>
        <dbReference type="ARBA" id="ARBA00022832"/>
    </source>
</evidence>
<keyword evidence="6" id="KW-0443">Lipid metabolism</keyword>
<dbReference type="CDD" id="cd00586">
    <property type="entry name" value="4HBT"/>
    <property type="match status" value="1"/>
</dbReference>
<keyword evidence="3" id="KW-0378">Hydrolase</keyword>
<evidence type="ECO:0000259" key="9">
    <source>
        <dbReference type="Pfam" id="PF20791"/>
    </source>
</evidence>
<keyword evidence="4" id="KW-0276">Fatty acid metabolism</keyword>
<dbReference type="SUPFAM" id="SSF54637">
    <property type="entry name" value="Thioesterase/thiol ester dehydrase-isomerase"/>
    <property type="match status" value="2"/>
</dbReference>
<dbReference type="InterPro" id="IPR045023">
    <property type="entry name" value="FATA/B"/>
</dbReference>
<dbReference type="GO" id="GO:0000036">
    <property type="term" value="F:acyl carrier activity"/>
    <property type="evidence" value="ECO:0007669"/>
    <property type="project" value="TreeGrafter"/>
</dbReference>
<evidence type="ECO:0000256" key="6">
    <source>
        <dbReference type="ARBA" id="ARBA00023098"/>
    </source>
</evidence>
<keyword evidence="2" id="KW-0444">Lipid biosynthesis</keyword>
<evidence type="ECO:0000256" key="7">
    <source>
        <dbReference type="ARBA" id="ARBA00023160"/>
    </source>
</evidence>
<dbReference type="RefSeq" id="WP_106481743.1">
    <property type="nucleotide sequence ID" value="NZ_CP032819.1"/>
</dbReference>
<evidence type="ECO:0000256" key="2">
    <source>
        <dbReference type="ARBA" id="ARBA00022516"/>
    </source>
</evidence>
<proteinExistence type="inferred from homology"/>
<evidence type="ECO:0000256" key="3">
    <source>
        <dbReference type="ARBA" id="ARBA00022801"/>
    </source>
</evidence>
<organism evidence="10 11">
    <name type="scientific">Butyricimonas faecalis</name>
    <dbReference type="NCBI Taxonomy" id="2093856"/>
    <lineage>
        <taxon>Bacteria</taxon>
        <taxon>Pseudomonadati</taxon>
        <taxon>Bacteroidota</taxon>
        <taxon>Bacteroidia</taxon>
        <taxon>Bacteroidales</taxon>
        <taxon>Odoribacteraceae</taxon>
        <taxon>Butyricimonas</taxon>
    </lineage>
</organism>
<sequence>MVKYSEKIDIRGHYTDLEGRLIVKSLCDLFNDVANVQTYALKIDVPTLNEQGLTWMLHKLHILIDRMPEQGEKVTLETWPSGIDRLFAIRDFRMLDGEEVILRATSEWMVIDLNRRRPVRLPACVTETAAFCVDGIREIPFELDTKKMPTDFESTRRFTATYDNIDFNKHVTQATYVRWVTNSLSYDFLKDHEITELEIIYEHEVLPDSVVCAGCHVEEAGNRVKVYHQVKNESLDKTHCFAVSYWKKR</sequence>
<evidence type="ECO:0000313" key="11">
    <source>
        <dbReference type="Proteomes" id="UP000270673"/>
    </source>
</evidence>
<feature type="domain" description="Acyl-ACP thioesterase-like C-terminal" evidence="9">
    <location>
        <begin position="154"/>
        <end position="248"/>
    </location>
</feature>
<dbReference type="KEGG" id="buy:D8S85_18300"/>
<dbReference type="EMBL" id="CP032819">
    <property type="protein sequence ID" value="AZS31308.1"/>
    <property type="molecule type" value="Genomic_DNA"/>
</dbReference>
<evidence type="ECO:0000256" key="1">
    <source>
        <dbReference type="ARBA" id="ARBA00006500"/>
    </source>
</evidence>
<dbReference type="PANTHER" id="PTHR31727">
    <property type="entry name" value="OLEOYL-ACYL CARRIER PROTEIN THIOESTERASE 1, CHLOROPLASTIC"/>
    <property type="match status" value="1"/>
</dbReference>
<protein>
    <submittedName>
        <fullName evidence="10">Acyl-ACP thioesterase</fullName>
    </submittedName>
</protein>